<dbReference type="CDD" id="cd06097">
    <property type="entry name" value="Aspergillopepsin_like"/>
    <property type="match status" value="1"/>
</dbReference>
<keyword evidence="4 5" id="KW-0378">Hydrolase</keyword>
<evidence type="ECO:0000256" key="4">
    <source>
        <dbReference type="ARBA" id="ARBA00022801"/>
    </source>
</evidence>
<accession>A0ABR1VPT0</accession>
<feature type="chain" id="PRO_5045633586" evidence="6">
    <location>
        <begin position="17"/>
        <end position="447"/>
    </location>
</feature>
<sequence length="447" mass="46990">MIKLMTIAALAAPVLSQNVVVTTTTTTAPLTLEDILQITTLGGMTFRVLQAPNQKYTGVRRGPLAMARAYSKYGVAFPDDLLAAIERLLEELGLSNGTGNGVGGDGNNNSTSGQGEVAAIPELFDSEYLCPVQIGTPPQTLNLDFDTGSSDLWVFSSETPKSQVDGQAIYDISKSSTAQLMTGASWSISYGDGSSSSGNVYTDTVTIGGVTVRDQAIESARQVSAQFTQRASTDGLLGLAFSNINTVRPSQQKTFFDSALNGLAMPVFTTNLKKGEAGNYNFGFIDRSEFTGDISFFPVNASTGFWQFDASGFAIASEATVSAPHAAIADTGTTLLLIPSDIAAAYYAKVSGATKDATAGGYTFPCSTSLPSYTAVIGDYRAVIPGDFIKYAPVDGNSFETATTCFGGIQEVPSGFPYAIYGDIFLKSQFVVFHGANQQVGFAAKPL</sequence>
<evidence type="ECO:0000259" key="7">
    <source>
        <dbReference type="PROSITE" id="PS51767"/>
    </source>
</evidence>
<dbReference type="PROSITE" id="PS00141">
    <property type="entry name" value="ASP_PROTEASE"/>
    <property type="match status" value="2"/>
</dbReference>
<dbReference type="PRINTS" id="PR00792">
    <property type="entry name" value="PEPSIN"/>
</dbReference>
<keyword evidence="6" id="KW-0732">Signal</keyword>
<comment type="caution">
    <text evidence="8">The sequence shown here is derived from an EMBL/GenBank/DDBJ whole genome shotgun (WGS) entry which is preliminary data.</text>
</comment>
<dbReference type="PANTHER" id="PTHR47966:SF2">
    <property type="entry name" value="ASPERGILLOPEPSIN-1-RELATED"/>
    <property type="match status" value="1"/>
</dbReference>
<evidence type="ECO:0000256" key="5">
    <source>
        <dbReference type="RuleBase" id="RU000454"/>
    </source>
</evidence>
<evidence type="ECO:0000256" key="6">
    <source>
        <dbReference type="SAM" id="SignalP"/>
    </source>
</evidence>
<evidence type="ECO:0000256" key="1">
    <source>
        <dbReference type="ARBA" id="ARBA00007447"/>
    </source>
</evidence>
<protein>
    <submittedName>
        <fullName evidence="8">Aspartic peptidase domain-containing protein</fullName>
    </submittedName>
</protein>
<feature type="domain" description="Peptidase A1" evidence="7">
    <location>
        <begin position="128"/>
        <end position="443"/>
    </location>
</feature>
<gene>
    <name evidence="8" type="ORF">PG996_005578</name>
</gene>
<dbReference type="Proteomes" id="UP001446871">
    <property type="component" value="Unassembled WGS sequence"/>
</dbReference>
<reference evidence="8 9" key="1">
    <citation type="submission" date="2023-01" db="EMBL/GenBank/DDBJ databases">
        <title>Analysis of 21 Apiospora genomes using comparative genomics revels a genus with tremendous synthesis potential of carbohydrate active enzymes and secondary metabolites.</title>
        <authorList>
            <person name="Sorensen T."/>
        </authorList>
    </citation>
    <scope>NUCLEOTIDE SEQUENCE [LARGE SCALE GENOMIC DNA]</scope>
    <source>
        <strain evidence="8 9">CBS 83171</strain>
    </source>
</reference>
<keyword evidence="2 5" id="KW-0645">Protease</keyword>
<feature type="signal peptide" evidence="6">
    <location>
        <begin position="1"/>
        <end position="16"/>
    </location>
</feature>
<dbReference type="SUPFAM" id="SSF50630">
    <property type="entry name" value="Acid proteases"/>
    <property type="match status" value="1"/>
</dbReference>
<dbReference type="PROSITE" id="PS51767">
    <property type="entry name" value="PEPTIDASE_A1"/>
    <property type="match status" value="1"/>
</dbReference>
<evidence type="ECO:0000313" key="9">
    <source>
        <dbReference type="Proteomes" id="UP001446871"/>
    </source>
</evidence>
<organism evidence="8 9">
    <name type="scientific">Apiospora saccharicola</name>
    <dbReference type="NCBI Taxonomy" id="335842"/>
    <lineage>
        <taxon>Eukaryota</taxon>
        <taxon>Fungi</taxon>
        <taxon>Dikarya</taxon>
        <taxon>Ascomycota</taxon>
        <taxon>Pezizomycotina</taxon>
        <taxon>Sordariomycetes</taxon>
        <taxon>Xylariomycetidae</taxon>
        <taxon>Amphisphaeriales</taxon>
        <taxon>Apiosporaceae</taxon>
        <taxon>Apiospora</taxon>
    </lineage>
</organism>
<evidence type="ECO:0000313" key="8">
    <source>
        <dbReference type="EMBL" id="KAK8072230.1"/>
    </source>
</evidence>
<keyword evidence="9" id="KW-1185">Reference proteome</keyword>
<dbReference type="InterPro" id="IPR001969">
    <property type="entry name" value="Aspartic_peptidase_AS"/>
</dbReference>
<keyword evidence="3 5" id="KW-0064">Aspartyl protease</keyword>
<dbReference type="InterPro" id="IPR034163">
    <property type="entry name" value="Aspergillopepsin-like_cat_dom"/>
</dbReference>
<dbReference type="Gene3D" id="2.40.70.10">
    <property type="entry name" value="Acid Proteases"/>
    <property type="match status" value="2"/>
</dbReference>
<comment type="similarity">
    <text evidence="1 5">Belongs to the peptidase A1 family.</text>
</comment>
<dbReference type="PANTHER" id="PTHR47966">
    <property type="entry name" value="BETA-SITE APP-CLEAVING ENZYME, ISOFORM A-RELATED"/>
    <property type="match status" value="1"/>
</dbReference>
<name>A0ABR1VPT0_9PEZI</name>
<dbReference type="InterPro" id="IPR021109">
    <property type="entry name" value="Peptidase_aspartic_dom_sf"/>
</dbReference>
<dbReference type="Pfam" id="PF00026">
    <property type="entry name" value="Asp"/>
    <property type="match status" value="1"/>
</dbReference>
<proteinExistence type="inferred from homology"/>
<evidence type="ECO:0000256" key="2">
    <source>
        <dbReference type="ARBA" id="ARBA00022670"/>
    </source>
</evidence>
<dbReference type="InterPro" id="IPR033121">
    <property type="entry name" value="PEPTIDASE_A1"/>
</dbReference>
<dbReference type="InterPro" id="IPR001461">
    <property type="entry name" value="Aspartic_peptidase_A1"/>
</dbReference>
<evidence type="ECO:0000256" key="3">
    <source>
        <dbReference type="ARBA" id="ARBA00022750"/>
    </source>
</evidence>
<dbReference type="EMBL" id="JAQQWM010000003">
    <property type="protein sequence ID" value="KAK8072230.1"/>
    <property type="molecule type" value="Genomic_DNA"/>
</dbReference>